<proteinExistence type="predicted"/>
<dbReference type="RefSeq" id="WP_103684404.1">
    <property type="nucleotide sequence ID" value="NZ_PQGG01000024.1"/>
</dbReference>
<organism evidence="1 2">
    <name type="scientific">Zhongshania marina</name>
    <dbReference type="NCBI Taxonomy" id="2304603"/>
    <lineage>
        <taxon>Bacteria</taxon>
        <taxon>Pseudomonadati</taxon>
        <taxon>Pseudomonadota</taxon>
        <taxon>Gammaproteobacteria</taxon>
        <taxon>Cellvibrionales</taxon>
        <taxon>Spongiibacteraceae</taxon>
        <taxon>Zhongshania</taxon>
    </lineage>
</organism>
<dbReference type="EMBL" id="PQGG01000024">
    <property type="protein sequence ID" value="POP52781.1"/>
    <property type="molecule type" value="Genomic_DNA"/>
</dbReference>
<dbReference type="Proteomes" id="UP000237222">
    <property type="component" value="Unassembled WGS sequence"/>
</dbReference>
<dbReference type="AlphaFoldDB" id="A0A2S4HGF8"/>
<accession>A0A2S4HGF8</accession>
<reference evidence="1" key="1">
    <citation type="submission" date="2018-01" db="EMBL/GenBank/DDBJ databases">
        <authorList>
            <person name="Yu X.-D."/>
        </authorList>
    </citation>
    <scope>NUCLEOTIDE SEQUENCE</scope>
    <source>
        <strain evidence="1">ZX-21</strain>
    </source>
</reference>
<evidence type="ECO:0000313" key="1">
    <source>
        <dbReference type="EMBL" id="POP52781.1"/>
    </source>
</evidence>
<sequence length="93" mass="9489">MRGITSTFNDPNAKVYIQAPVVIPGAYGNTEDSTSGLQKTANVFSSVLGAVSGGSSSTKDINITADPNRYKAKASAALTEANKRLVGALAAAK</sequence>
<protein>
    <submittedName>
        <fullName evidence="1">Uncharacterized protein</fullName>
    </submittedName>
</protein>
<gene>
    <name evidence="1" type="ORF">C0068_10265</name>
</gene>
<comment type="caution">
    <text evidence="1">The sequence shown here is derived from an EMBL/GenBank/DDBJ whole genome shotgun (WGS) entry which is preliminary data.</text>
</comment>
<evidence type="ECO:0000313" key="2">
    <source>
        <dbReference type="Proteomes" id="UP000237222"/>
    </source>
</evidence>
<dbReference type="OrthoDB" id="7059217at2"/>
<name>A0A2S4HGF8_9GAMM</name>